<dbReference type="InterPro" id="IPR050377">
    <property type="entry name" value="Radical_SAM_PqqE_MftC-like"/>
</dbReference>
<evidence type="ECO:0000256" key="3">
    <source>
        <dbReference type="ARBA" id="ARBA00022691"/>
    </source>
</evidence>
<dbReference type="SFLD" id="SFLDG01067">
    <property type="entry name" value="SPASM/twitch_domain_containing"/>
    <property type="match status" value="1"/>
</dbReference>
<dbReference type="SMART" id="SM00729">
    <property type="entry name" value="Elp3"/>
    <property type="match status" value="1"/>
</dbReference>
<evidence type="ECO:0000256" key="2">
    <source>
        <dbReference type="ARBA" id="ARBA00022485"/>
    </source>
</evidence>
<protein>
    <submittedName>
        <fullName evidence="8">Radical SAM protein</fullName>
    </submittedName>
</protein>
<dbReference type="GO" id="GO:0051536">
    <property type="term" value="F:iron-sulfur cluster binding"/>
    <property type="evidence" value="ECO:0007669"/>
    <property type="project" value="UniProtKB-KW"/>
</dbReference>
<dbReference type="InterPro" id="IPR006638">
    <property type="entry name" value="Elp3/MiaA/NifB-like_rSAM"/>
</dbReference>
<keyword evidence="2" id="KW-0004">4Fe-4S</keyword>
<dbReference type="EMBL" id="DYYG01000025">
    <property type="protein sequence ID" value="HJE23525.1"/>
    <property type="molecule type" value="Genomic_DNA"/>
</dbReference>
<evidence type="ECO:0000256" key="5">
    <source>
        <dbReference type="ARBA" id="ARBA00023004"/>
    </source>
</evidence>
<name>A0A921JEE4_9HYPH</name>
<comment type="cofactor">
    <cofactor evidence="1">
        <name>[4Fe-4S] cluster</name>
        <dbReference type="ChEBI" id="CHEBI:49883"/>
    </cofactor>
</comment>
<reference evidence="8" key="1">
    <citation type="journal article" date="2021" name="PeerJ">
        <title>Extensive microbial diversity within the chicken gut microbiome revealed by metagenomics and culture.</title>
        <authorList>
            <person name="Gilroy R."/>
            <person name="Ravi A."/>
            <person name="Getino M."/>
            <person name="Pursley I."/>
            <person name="Horton D.L."/>
            <person name="Alikhan N.F."/>
            <person name="Baker D."/>
            <person name="Gharbi K."/>
            <person name="Hall N."/>
            <person name="Watson M."/>
            <person name="Adriaenssens E.M."/>
            <person name="Foster-Nyarko E."/>
            <person name="Jarju S."/>
            <person name="Secka A."/>
            <person name="Antonio M."/>
            <person name="Oren A."/>
            <person name="Chaudhuri R.R."/>
            <person name="La Ragione R."/>
            <person name="Hildebrand F."/>
            <person name="Pallen M.J."/>
        </authorList>
    </citation>
    <scope>NUCLEOTIDE SEQUENCE</scope>
    <source>
        <strain evidence="8">316</strain>
    </source>
</reference>
<keyword evidence="3" id="KW-0949">S-adenosyl-L-methionine</keyword>
<reference evidence="8" key="2">
    <citation type="submission" date="2021-09" db="EMBL/GenBank/DDBJ databases">
        <authorList>
            <person name="Gilroy R."/>
        </authorList>
    </citation>
    <scope>NUCLEOTIDE SEQUENCE</scope>
    <source>
        <strain evidence="8">316</strain>
    </source>
</reference>
<comment type="caution">
    <text evidence="8">The sequence shown here is derived from an EMBL/GenBank/DDBJ whole genome shotgun (WGS) entry which is preliminary data.</text>
</comment>
<dbReference type="Pfam" id="PF04055">
    <property type="entry name" value="Radical_SAM"/>
    <property type="match status" value="1"/>
</dbReference>
<dbReference type="PANTHER" id="PTHR11228">
    <property type="entry name" value="RADICAL SAM DOMAIN PROTEIN"/>
    <property type="match status" value="1"/>
</dbReference>
<dbReference type="InterPro" id="IPR007197">
    <property type="entry name" value="rSAM"/>
</dbReference>
<dbReference type="CDD" id="cd21109">
    <property type="entry name" value="SPASM"/>
    <property type="match status" value="1"/>
</dbReference>
<keyword evidence="5" id="KW-0408">Iron</keyword>
<keyword evidence="4" id="KW-0479">Metal-binding</keyword>
<dbReference type="Proteomes" id="UP000742631">
    <property type="component" value="Unassembled WGS sequence"/>
</dbReference>
<evidence type="ECO:0000313" key="8">
    <source>
        <dbReference type="EMBL" id="HJE23525.1"/>
    </source>
</evidence>
<dbReference type="AlphaFoldDB" id="A0A921JEE4"/>
<evidence type="ECO:0000259" key="7">
    <source>
        <dbReference type="SMART" id="SM00729"/>
    </source>
</evidence>
<evidence type="ECO:0000256" key="6">
    <source>
        <dbReference type="ARBA" id="ARBA00023014"/>
    </source>
</evidence>
<sequence length="533" mass="58034">MGQAGRSIIAVASQQLRKAIFLAVPKKKLDEEPAVSRQQIDESFSYRICGPIDRSGGIIQLIRCPKNCLSGVSIQFGTHCRAQEIPITVEIFALDQAQGSSAEWPILPHDALASSTVFPGELVDNEYHHIYFQNLGDTEGGLFALRLTSSELSSREAPTAYVSRGSDRIAGHCGLHTRDGVFVSHGLKANLIFSSPEVSASSPPGILYSPLTSCNMNCTHCISRHSRKRAVRMSSAIKEEIKGLVAAGKITWMFTDYSGDLLFADHKKPGELDYVTELGIAVHIDTNGAYLTDARIAKIMASKVDAVSLSIDAATNETYQTIRIGAPHLDTIFEAAARLVEARAASGREHNLVLSVGFTLMRSNIHELPLFVERAARAGVDSIGCRHLEVYHAPMQEESLVHEPERFNAVRRDALALAGALGVHLNIGDAFQERFGSGSLQPCLLPWESATVLANGDVMACCVPGAKIGNLTEDTLEGIWTGERYRRLRERVNSSNPPKLCGSCQFRNAANRYGGHNSLHREGVVTQSFDDDL</sequence>
<organism evidence="8 9">
    <name type="scientific">Methylorubrum populi</name>
    <dbReference type="NCBI Taxonomy" id="223967"/>
    <lineage>
        <taxon>Bacteria</taxon>
        <taxon>Pseudomonadati</taxon>
        <taxon>Pseudomonadota</taxon>
        <taxon>Alphaproteobacteria</taxon>
        <taxon>Hyphomicrobiales</taxon>
        <taxon>Methylobacteriaceae</taxon>
        <taxon>Methylorubrum</taxon>
    </lineage>
</organism>
<dbReference type="Pfam" id="PF13186">
    <property type="entry name" value="SPASM"/>
    <property type="match status" value="1"/>
</dbReference>
<evidence type="ECO:0000313" key="9">
    <source>
        <dbReference type="Proteomes" id="UP000742631"/>
    </source>
</evidence>
<dbReference type="PANTHER" id="PTHR11228:SF35">
    <property type="entry name" value="MOLYBDENUM COFACTOR BIOSYNTHESIS PROTEIN A-RELATED"/>
    <property type="match status" value="1"/>
</dbReference>
<dbReference type="InterPro" id="IPR034391">
    <property type="entry name" value="AdoMet-like_SPASM_containing"/>
</dbReference>
<dbReference type="InterPro" id="IPR013785">
    <property type="entry name" value="Aldolase_TIM"/>
</dbReference>
<dbReference type="CDD" id="cd01335">
    <property type="entry name" value="Radical_SAM"/>
    <property type="match status" value="1"/>
</dbReference>
<dbReference type="SFLD" id="SFLDG01387">
    <property type="entry name" value="BtrN-like_SPASM_domain_contain"/>
    <property type="match status" value="1"/>
</dbReference>
<feature type="domain" description="Elp3/MiaA/NifB-like radical SAM core" evidence="7">
    <location>
        <begin position="204"/>
        <end position="416"/>
    </location>
</feature>
<dbReference type="GO" id="GO:0046872">
    <property type="term" value="F:metal ion binding"/>
    <property type="evidence" value="ECO:0007669"/>
    <property type="project" value="UniProtKB-KW"/>
</dbReference>
<dbReference type="InterPro" id="IPR058240">
    <property type="entry name" value="rSAM_sf"/>
</dbReference>
<dbReference type="SFLD" id="SFLDS00029">
    <property type="entry name" value="Radical_SAM"/>
    <property type="match status" value="1"/>
</dbReference>
<dbReference type="SUPFAM" id="SSF102114">
    <property type="entry name" value="Radical SAM enzymes"/>
    <property type="match status" value="1"/>
</dbReference>
<accession>A0A921JEE4</accession>
<keyword evidence="6" id="KW-0411">Iron-sulfur</keyword>
<gene>
    <name evidence="8" type="ORF">K8W01_07680</name>
</gene>
<dbReference type="InterPro" id="IPR023885">
    <property type="entry name" value="4Fe4S-binding_SPASM_dom"/>
</dbReference>
<proteinExistence type="predicted"/>
<dbReference type="Gene3D" id="3.20.20.70">
    <property type="entry name" value="Aldolase class I"/>
    <property type="match status" value="1"/>
</dbReference>
<evidence type="ECO:0000256" key="4">
    <source>
        <dbReference type="ARBA" id="ARBA00022723"/>
    </source>
</evidence>
<evidence type="ECO:0000256" key="1">
    <source>
        <dbReference type="ARBA" id="ARBA00001966"/>
    </source>
</evidence>
<dbReference type="GO" id="GO:0003824">
    <property type="term" value="F:catalytic activity"/>
    <property type="evidence" value="ECO:0007669"/>
    <property type="project" value="InterPro"/>
</dbReference>